<dbReference type="InterPro" id="IPR001173">
    <property type="entry name" value="Glyco_trans_2-like"/>
</dbReference>
<dbReference type="AlphaFoldDB" id="A0AAE7AIU4"/>
<dbReference type="Proteomes" id="UP000502006">
    <property type="component" value="Chromosome"/>
</dbReference>
<name>A0AAE7AIU4_AERME</name>
<dbReference type="Pfam" id="PF00535">
    <property type="entry name" value="Glycos_transf_2"/>
    <property type="match status" value="1"/>
</dbReference>
<dbReference type="CDD" id="cd04196">
    <property type="entry name" value="GT_2_like_d"/>
    <property type="match status" value="1"/>
</dbReference>
<proteinExistence type="predicted"/>
<dbReference type="GO" id="GO:0016758">
    <property type="term" value="F:hexosyltransferase activity"/>
    <property type="evidence" value="ECO:0007669"/>
    <property type="project" value="UniProtKB-ARBA"/>
</dbReference>
<evidence type="ECO:0000313" key="3">
    <source>
        <dbReference type="Proteomes" id="UP000502006"/>
    </source>
</evidence>
<dbReference type="PANTHER" id="PTHR22916:SF3">
    <property type="entry name" value="UDP-GLCNAC:BETAGAL BETA-1,3-N-ACETYLGLUCOSAMINYLTRANSFERASE-LIKE PROTEIN 1"/>
    <property type="match status" value="1"/>
</dbReference>
<dbReference type="PANTHER" id="PTHR22916">
    <property type="entry name" value="GLYCOSYLTRANSFERASE"/>
    <property type="match status" value="1"/>
</dbReference>
<dbReference type="Gene3D" id="3.90.550.10">
    <property type="entry name" value="Spore Coat Polysaccharide Biosynthesis Protein SpsA, Chain A"/>
    <property type="match status" value="1"/>
</dbReference>
<dbReference type="EMBL" id="CP038444">
    <property type="protein sequence ID" value="QJT30048.1"/>
    <property type="molecule type" value="Genomic_DNA"/>
</dbReference>
<accession>A0AAE7AIU4</accession>
<organism evidence="2 3">
    <name type="scientific">Aeromonas media</name>
    <dbReference type="NCBI Taxonomy" id="651"/>
    <lineage>
        <taxon>Bacteria</taxon>
        <taxon>Pseudomonadati</taxon>
        <taxon>Pseudomonadota</taxon>
        <taxon>Gammaproteobacteria</taxon>
        <taxon>Aeromonadales</taxon>
        <taxon>Aeromonadaceae</taxon>
        <taxon>Aeromonas</taxon>
    </lineage>
</organism>
<dbReference type="RefSeq" id="WP_171268811.1">
    <property type="nucleotide sequence ID" value="NZ_CP038444.1"/>
</dbReference>
<protein>
    <submittedName>
        <fullName evidence="2">Glycosyltransferase family 2 protein</fullName>
    </submittedName>
</protein>
<evidence type="ECO:0000259" key="1">
    <source>
        <dbReference type="Pfam" id="PF00535"/>
    </source>
</evidence>
<feature type="domain" description="Glycosyltransferase 2-like" evidence="1">
    <location>
        <begin position="17"/>
        <end position="125"/>
    </location>
</feature>
<evidence type="ECO:0000313" key="2">
    <source>
        <dbReference type="EMBL" id="QJT30048.1"/>
    </source>
</evidence>
<reference evidence="2 3" key="1">
    <citation type="submission" date="2019-03" db="EMBL/GenBank/DDBJ databases">
        <title>Novel transposon Tn6433 accelerates the dissemination of tet(E) in Aeromonas from aerobic biofilm under oxytetracycline stress.</title>
        <authorList>
            <person name="Shi Y."/>
            <person name="Tian Z."/>
            <person name="Zhang Y."/>
            <person name="Zhang H."/>
            <person name="Yang M."/>
        </authorList>
    </citation>
    <scope>NUCLEOTIDE SEQUENCE [LARGE SCALE GENOMIC DNA]</scope>
    <source>
        <strain evidence="2 3">T5-8</strain>
    </source>
</reference>
<dbReference type="InterPro" id="IPR029044">
    <property type="entry name" value="Nucleotide-diphossugar_trans"/>
</dbReference>
<gene>
    <name evidence="2" type="ORF">E4186_07480</name>
</gene>
<sequence length="317" mass="36010">MQSNNIFKENESPNVLILICTCNGEKFLEEQLISFEEQTYANWTVIASDDGSTDNTRSILEKYKNKWKENQLTIVEGPRKGVTKNFMSLICNKAIEADYYAFSDQDDIWIPSKLERALNWLENIKSNTPALYGSSTLLVDENNNKIGLSTINKKAPSFSNALMQNIASGNTMVLNKVAIELLRQTGPDISIIIHDWWSYLVVTGCGGIVFYDSKPTVRYRQHTANLIGSDDSLHARLLRMKKHFRGRLKTWNEMHIKALANIEPSLTAENRKRLADFAKIREDGLLSRLLYVKRSGIYRQTFAGNISLLGAVLLKKL</sequence>
<dbReference type="SUPFAM" id="SSF53448">
    <property type="entry name" value="Nucleotide-diphospho-sugar transferases"/>
    <property type="match status" value="1"/>
</dbReference>